<feature type="domain" description="ABC transporter" evidence="7">
    <location>
        <begin position="71"/>
        <end position="305"/>
    </location>
</feature>
<protein>
    <recommendedName>
        <fullName evidence="5">ABC-type quaternary amine transporter</fullName>
        <ecNumber evidence="5">7.6.2.9</ecNumber>
    </recommendedName>
</protein>
<keyword evidence="3" id="KW-0547">Nucleotide-binding</keyword>
<evidence type="ECO:0000256" key="1">
    <source>
        <dbReference type="ARBA" id="ARBA00005417"/>
    </source>
</evidence>
<dbReference type="Pfam" id="PF00005">
    <property type="entry name" value="ABC_tran"/>
    <property type="match status" value="1"/>
</dbReference>
<name>A0A6N3ET10_EGGLN</name>
<keyword evidence="2" id="KW-0813">Transport</keyword>
<dbReference type="InterPro" id="IPR027417">
    <property type="entry name" value="P-loop_NTPase"/>
</dbReference>
<evidence type="ECO:0000313" key="8">
    <source>
        <dbReference type="EMBL" id="VYU41911.1"/>
    </source>
</evidence>
<proteinExistence type="inferred from homology"/>
<feature type="compositionally biased region" description="Basic and acidic residues" evidence="6">
    <location>
        <begin position="46"/>
        <end position="57"/>
    </location>
</feature>
<dbReference type="PROSITE" id="PS00211">
    <property type="entry name" value="ABC_TRANSPORTER_1"/>
    <property type="match status" value="1"/>
</dbReference>
<evidence type="ECO:0000256" key="5">
    <source>
        <dbReference type="ARBA" id="ARBA00066388"/>
    </source>
</evidence>
<dbReference type="InterPro" id="IPR017871">
    <property type="entry name" value="ABC_transporter-like_CS"/>
</dbReference>
<dbReference type="Gene3D" id="3.40.50.300">
    <property type="entry name" value="P-loop containing nucleotide triphosphate hydrolases"/>
    <property type="match status" value="1"/>
</dbReference>
<dbReference type="PANTHER" id="PTHR43117">
    <property type="entry name" value="OSMOPROTECTANT IMPORT ATP-BINDING PROTEIN OSMV"/>
    <property type="match status" value="1"/>
</dbReference>
<evidence type="ECO:0000256" key="4">
    <source>
        <dbReference type="ARBA" id="ARBA00022840"/>
    </source>
</evidence>
<dbReference type="PANTHER" id="PTHR43117:SF4">
    <property type="entry name" value="OSMOPROTECTANT IMPORT ATP-BINDING PROTEIN OSMV"/>
    <property type="match status" value="1"/>
</dbReference>
<sequence>MEHAFAQTHSAESFPKGLASRRDSGDSVACARDDRVGRSEGFAICHPERSAQREVEGSRAAPAEEGSTPAVAFEHVSKRFGDAVAVDDANLDIDEGAFVTIIGSSGCGKTTLLKMVNALAMPDDGRVLVHGKDTSGVNPIELRRNIGYAIQGSVLFPHLTVEQNIAYVPSLLNSGDEGRTEEAVAKWMDIIGLPHDIMDRYPAELSGGQAQRVGIARALAASPDILLADEPFSAVDAITRASLQDEVKRIHRQTGITVLFVTHDIDEALDLGDKVLVMEAGRAVQFAEPCDILRNPATEFVDRLVTRKRTVYAR</sequence>
<dbReference type="GO" id="GO:0005524">
    <property type="term" value="F:ATP binding"/>
    <property type="evidence" value="ECO:0007669"/>
    <property type="project" value="UniProtKB-KW"/>
</dbReference>
<keyword evidence="4 8" id="KW-0067">ATP-binding</keyword>
<dbReference type="InterPro" id="IPR003439">
    <property type="entry name" value="ABC_transporter-like_ATP-bd"/>
</dbReference>
<dbReference type="GO" id="GO:0015418">
    <property type="term" value="F:ABC-type quaternary ammonium compound transporting activity"/>
    <property type="evidence" value="ECO:0007669"/>
    <property type="project" value="UniProtKB-EC"/>
</dbReference>
<dbReference type="FunFam" id="3.40.50.300:FF:000425">
    <property type="entry name" value="Probable ABC transporter, ATP-binding subunit"/>
    <property type="match status" value="1"/>
</dbReference>
<evidence type="ECO:0000256" key="6">
    <source>
        <dbReference type="SAM" id="MobiDB-lite"/>
    </source>
</evidence>
<dbReference type="EC" id="7.6.2.9" evidence="5"/>
<reference evidence="8" key="1">
    <citation type="submission" date="2019-11" db="EMBL/GenBank/DDBJ databases">
        <authorList>
            <person name="Feng L."/>
        </authorList>
    </citation>
    <scope>NUCLEOTIDE SEQUENCE</scope>
    <source>
        <strain evidence="8">ElentaLFYP107</strain>
    </source>
</reference>
<evidence type="ECO:0000259" key="7">
    <source>
        <dbReference type="PROSITE" id="PS50893"/>
    </source>
</evidence>
<keyword evidence="8" id="KW-0378">Hydrolase</keyword>
<dbReference type="GO" id="GO:0016887">
    <property type="term" value="F:ATP hydrolysis activity"/>
    <property type="evidence" value="ECO:0007669"/>
    <property type="project" value="InterPro"/>
</dbReference>
<gene>
    <name evidence="8" type="primary">opuCA</name>
    <name evidence="8" type="ORF">ELLFYP107_02870</name>
</gene>
<evidence type="ECO:0000256" key="3">
    <source>
        <dbReference type="ARBA" id="ARBA00022741"/>
    </source>
</evidence>
<dbReference type="EMBL" id="CACRTT010000025">
    <property type="protein sequence ID" value="VYU41911.1"/>
    <property type="molecule type" value="Genomic_DNA"/>
</dbReference>
<feature type="region of interest" description="Disordered" evidence="6">
    <location>
        <begin position="1"/>
        <end position="29"/>
    </location>
</feature>
<feature type="compositionally biased region" description="Basic and acidic residues" evidence="6">
    <location>
        <begin position="20"/>
        <end position="29"/>
    </location>
</feature>
<dbReference type="SUPFAM" id="SSF52540">
    <property type="entry name" value="P-loop containing nucleoside triphosphate hydrolases"/>
    <property type="match status" value="1"/>
</dbReference>
<dbReference type="InterPro" id="IPR003593">
    <property type="entry name" value="AAA+_ATPase"/>
</dbReference>
<accession>A0A6N3ET10</accession>
<comment type="similarity">
    <text evidence="1">Belongs to the ABC transporter superfamily.</text>
</comment>
<evidence type="ECO:0000256" key="2">
    <source>
        <dbReference type="ARBA" id="ARBA00022448"/>
    </source>
</evidence>
<feature type="region of interest" description="Disordered" evidence="6">
    <location>
        <begin position="41"/>
        <end position="68"/>
    </location>
</feature>
<dbReference type="AlphaFoldDB" id="A0A6N3ET10"/>
<dbReference type="SMART" id="SM00382">
    <property type="entry name" value="AAA"/>
    <property type="match status" value="1"/>
</dbReference>
<dbReference type="PROSITE" id="PS50893">
    <property type="entry name" value="ABC_TRANSPORTER_2"/>
    <property type="match status" value="1"/>
</dbReference>
<organism evidence="8">
    <name type="scientific">Eggerthella lenta</name>
    <name type="common">Eubacterium lentum</name>
    <dbReference type="NCBI Taxonomy" id="84112"/>
    <lineage>
        <taxon>Bacteria</taxon>
        <taxon>Bacillati</taxon>
        <taxon>Actinomycetota</taxon>
        <taxon>Coriobacteriia</taxon>
        <taxon>Eggerthellales</taxon>
        <taxon>Eggerthellaceae</taxon>
        <taxon>Eggerthella</taxon>
    </lineage>
</organism>